<keyword evidence="3" id="KW-1185">Reference proteome</keyword>
<feature type="domain" description="NAD-dependent epimerase/dehydratase" evidence="1">
    <location>
        <begin position="7"/>
        <end position="54"/>
    </location>
</feature>
<dbReference type="SUPFAM" id="SSF51735">
    <property type="entry name" value="NAD(P)-binding Rossmann-fold domains"/>
    <property type="match status" value="1"/>
</dbReference>
<proteinExistence type="predicted"/>
<dbReference type="InterPro" id="IPR036291">
    <property type="entry name" value="NAD(P)-bd_dom_sf"/>
</dbReference>
<evidence type="ECO:0000313" key="2">
    <source>
        <dbReference type="EMBL" id="NIK58868.1"/>
    </source>
</evidence>
<dbReference type="Gene3D" id="3.40.50.720">
    <property type="entry name" value="NAD(P)-binding Rossmann-like Domain"/>
    <property type="match status" value="1"/>
</dbReference>
<dbReference type="InterPro" id="IPR001509">
    <property type="entry name" value="Epimerase_deHydtase"/>
</dbReference>
<dbReference type="Proteomes" id="UP000555407">
    <property type="component" value="Unassembled WGS sequence"/>
</dbReference>
<organism evidence="2 3">
    <name type="scientific">Kribbella shirazensis</name>
    <dbReference type="NCBI Taxonomy" id="1105143"/>
    <lineage>
        <taxon>Bacteria</taxon>
        <taxon>Bacillati</taxon>
        <taxon>Actinomycetota</taxon>
        <taxon>Actinomycetes</taxon>
        <taxon>Propionibacteriales</taxon>
        <taxon>Kribbellaceae</taxon>
        <taxon>Kribbella</taxon>
    </lineage>
</organism>
<accession>A0A7X5VEH3</accession>
<evidence type="ECO:0000259" key="1">
    <source>
        <dbReference type="Pfam" id="PF01370"/>
    </source>
</evidence>
<dbReference type="Pfam" id="PF01370">
    <property type="entry name" value="Epimerase"/>
    <property type="match status" value="1"/>
</dbReference>
<dbReference type="RefSeq" id="WP_337758880.1">
    <property type="nucleotide sequence ID" value="NZ_JAASRO010000001.1"/>
</dbReference>
<protein>
    <submittedName>
        <fullName evidence="2">Nucleoside-diphosphate-sugar epimerase</fullName>
    </submittedName>
</protein>
<name>A0A7X5VEH3_9ACTN</name>
<sequence length="59" mass="6276">MSEQRRVAVTGSSGKLGRAVVDHLADHGWDVVALDQAAPARADLTSTRLDLTDFGQTVL</sequence>
<dbReference type="EMBL" id="JAASRO010000001">
    <property type="protein sequence ID" value="NIK58868.1"/>
    <property type="molecule type" value="Genomic_DNA"/>
</dbReference>
<dbReference type="AlphaFoldDB" id="A0A7X5VEH3"/>
<comment type="caution">
    <text evidence="2">The sequence shown here is derived from an EMBL/GenBank/DDBJ whole genome shotgun (WGS) entry which is preliminary data.</text>
</comment>
<gene>
    <name evidence="2" type="ORF">BJY22_004585</name>
</gene>
<evidence type="ECO:0000313" key="3">
    <source>
        <dbReference type="Proteomes" id="UP000555407"/>
    </source>
</evidence>
<reference evidence="2 3" key="1">
    <citation type="submission" date="2020-03" db="EMBL/GenBank/DDBJ databases">
        <title>Sequencing the genomes of 1000 actinobacteria strains.</title>
        <authorList>
            <person name="Klenk H.-P."/>
        </authorList>
    </citation>
    <scope>NUCLEOTIDE SEQUENCE [LARGE SCALE GENOMIC DNA]</scope>
    <source>
        <strain evidence="2 3">DSM 45490</strain>
    </source>
</reference>